<reference evidence="2 3" key="1">
    <citation type="submission" date="2020-10" db="EMBL/GenBank/DDBJ databases">
        <title>Draft genome of Ramlibacter aquaticus LMG 30558.</title>
        <authorList>
            <person name="Props R."/>
        </authorList>
    </citation>
    <scope>NUCLEOTIDE SEQUENCE [LARGE SCALE GENOMIC DNA]</scope>
    <source>
        <strain evidence="2 3">LMG 30558</strain>
    </source>
</reference>
<gene>
    <name evidence="2" type="ORF">IM725_02000</name>
</gene>
<dbReference type="EMBL" id="JADDOJ010000004">
    <property type="protein sequence ID" value="MBE7939342.1"/>
    <property type="molecule type" value="Genomic_DNA"/>
</dbReference>
<name>A0ABR9SAG6_9BURK</name>
<organism evidence="2 3">
    <name type="scientific">Ramlibacter aquaticus</name>
    <dbReference type="NCBI Taxonomy" id="2780094"/>
    <lineage>
        <taxon>Bacteria</taxon>
        <taxon>Pseudomonadati</taxon>
        <taxon>Pseudomonadota</taxon>
        <taxon>Betaproteobacteria</taxon>
        <taxon>Burkholderiales</taxon>
        <taxon>Comamonadaceae</taxon>
        <taxon>Ramlibacter</taxon>
    </lineage>
</organism>
<keyword evidence="3" id="KW-1185">Reference proteome</keyword>
<evidence type="ECO:0000313" key="3">
    <source>
        <dbReference type="Proteomes" id="UP000715965"/>
    </source>
</evidence>
<proteinExistence type="predicted"/>
<comment type="caution">
    <text evidence="2">The sequence shown here is derived from an EMBL/GenBank/DDBJ whole genome shotgun (WGS) entry which is preliminary data.</text>
</comment>
<dbReference type="RefSeq" id="WP_193778889.1">
    <property type="nucleotide sequence ID" value="NZ_JADDOJ010000004.1"/>
</dbReference>
<feature type="region of interest" description="Disordered" evidence="1">
    <location>
        <begin position="23"/>
        <end position="60"/>
    </location>
</feature>
<sequence length="112" mass="11480">MARPMSRFSSLFRALRNAAARIAGGRAGDAPRPPAALRPIVVTGGGRAPTGGGGTRSTVPAVQRIPRSPVRVLRVAEAGSRRVAGARMVISGRLADVCAELERLAALEAAAT</sequence>
<dbReference type="Proteomes" id="UP000715965">
    <property type="component" value="Unassembled WGS sequence"/>
</dbReference>
<evidence type="ECO:0000313" key="2">
    <source>
        <dbReference type="EMBL" id="MBE7939342.1"/>
    </source>
</evidence>
<accession>A0ABR9SAG6</accession>
<evidence type="ECO:0000256" key="1">
    <source>
        <dbReference type="SAM" id="MobiDB-lite"/>
    </source>
</evidence>
<feature type="compositionally biased region" description="Gly residues" evidence="1">
    <location>
        <begin position="43"/>
        <end position="55"/>
    </location>
</feature>
<protein>
    <submittedName>
        <fullName evidence="2">Uncharacterized protein</fullName>
    </submittedName>
</protein>